<accession>A0ABR3BXV5</accession>
<keyword evidence="3" id="KW-1185">Reference proteome</keyword>
<dbReference type="EMBL" id="ATAM02000003">
    <property type="protein sequence ID" value="KAL0252366.1"/>
    <property type="molecule type" value="Genomic_DNA"/>
</dbReference>
<dbReference type="GeneID" id="91988613"/>
<feature type="region of interest" description="Disordered" evidence="1">
    <location>
        <begin position="266"/>
        <end position="419"/>
    </location>
</feature>
<feature type="region of interest" description="Disordered" evidence="1">
    <location>
        <begin position="435"/>
        <end position="478"/>
    </location>
</feature>
<reference evidence="2" key="1">
    <citation type="submission" date="2015-01" db="EMBL/GenBank/DDBJ databases">
        <authorList>
            <consortium name="The Broad Institute Genomics Platform"/>
            <person name="Cuomo C."/>
            <person name="Litvintseva A."/>
            <person name="Chen Y."/>
            <person name="Heitman J."/>
            <person name="Sun S."/>
            <person name="Springer D."/>
            <person name="Dromer F."/>
            <person name="Young S."/>
            <person name="Zeng Q."/>
            <person name="Gargeya S."/>
            <person name="Abouelleil A."/>
            <person name="Alvarado L."/>
            <person name="Chapman S.B."/>
            <person name="Gainer-Dewar J."/>
            <person name="Goldberg J."/>
            <person name="Griggs A."/>
            <person name="Gujja S."/>
            <person name="Hansen M."/>
            <person name="Howarth C."/>
            <person name="Imamovic A."/>
            <person name="Larimer J."/>
            <person name="Murphy C."/>
            <person name="Naylor J."/>
            <person name="Pearson M."/>
            <person name="Priest M."/>
            <person name="Roberts A."/>
            <person name="Saif S."/>
            <person name="Shea T."/>
            <person name="Sykes S."/>
            <person name="Wortman J."/>
            <person name="Nusbaum C."/>
            <person name="Birren B."/>
        </authorList>
    </citation>
    <scope>NUCLEOTIDE SEQUENCE</scope>
    <source>
        <strain evidence="2">IND107</strain>
    </source>
</reference>
<organism evidence="2 3">
    <name type="scientific">Cryptococcus tetragattii IND107</name>
    <dbReference type="NCBI Taxonomy" id="1296105"/>
    <lineage>
        <taxon>Eukaryota</taxon>
        <taxon>Fungi</taxon>
        <taxon>Dikarya</taxon>
        <taxon>Basidiomycota</taxon>
        <taxon>Agaricomycotina</taxon>
        <taxon>Tremellomycetes</taxon>
        <taxon>Tremellales</taxon>
        <taxon>Cryptococcaceae</taxon>
        <taxon>Cryptococcus</taxon>
        <taxon>Cryptococcus gattii species complex</taxon>
    </lineage>
</organism>
<feature type="compositionally biased region" description="Basic and acidic residues" evidence="1">
    <location>
        <begin position="381"/>
        <end position="407"/>
    </location>
</feature>
<feature type="compositionally biased region" description="Polar residues" evidence="1">
    <location>
        <begin position="266"/>
        <end position="283"/>
    </location>
</feature>
<dbReference type="RefSeq" id="XP_066615086.1">
    <property type="nucleotide sequence ID" value="XM_066756309.1"/>
</dbReference>
<feature type="compositionally biased region" description="Polar residues" evidence="1">
    <location>
        <begin position="60"/>
        <end position="76"/>
    </location>
</feature>
<evidence type="ECO:0000313" key="2">
    <source>
        <dbReference type="EMBL" id="KAL0252366.1"/>
    </source>
</evidence>
<proteinExistence type="predicted"/>
<evidence type="ECO:0000256" key="1">
    <source>
        <dbReference type="SAM" id="MobiDB-lite"/>
    </source>
</evidence>
<evidence type="ECO:0000313" key="3">
    <source>
        <dbReference type="Proteomes" id="UP000054399"/>
    </source>
</evidence>
<sequence length="478" mass="52172">MFEEDFERCFICQGPSKGLYCSSMCRQKDQGSFSPQVNPDHGSVHITSQLPLALSPHVRPTNTTSLSPKSSGQPWPTSIGTSSGSSSANSSPLHSPQTNHADFDSPQKGFFNLPPPAYPVTQFGAPPPSAVPVKIPALLPRASPIFGAIGTPGSQGSTVYPHGASVDTLRFGRRPGAVNSVTSPNALLPRCACGLPANHHRIRASSKDRADLVDSGFSRLSLGPSVVAREEPISRSLRIVSDSAIPPFTLSPKGTAQIITATLNHSGPFHTEQSSPVAPNNLLSRSRSDPIPPSPKVGKRTIAPVPVVSTIVPTRRQSSHEPEYRTNILEISNIDSPRRGRSRERQEHHEDDSDCPPTILNHPPEREAAPSRSRTRRESRRRSGERSRSRPRERFRELDMSRDREQGGQRSPVSHDFPQILPSWSQQATIVDHVVAPSMKRQSSGDKKYARDKGDESKREELRRAANQFSQVFGVKAG</sequence>
<comment type="caution">
    <text evidence="2">The sequence shown here is derived from an EMBL/GenBank/DDBJ whole genome shotgun (WGS) entry which is preliminary data.</text>
</comment>
<protein>
    <submittedName>
        <fullName evidence="2">Uncharacterized protein</fullName>
    </submittedName>
</protein>
<feature type="compositionally biased region" description="Low complexity" evidence="1">
    <location>
        <begin position="78"/>
        <end position="95"/>
    </location>
</feature>
<gene>
    <name evidence="2" type="ORF">I308_101755</name>
</gene>
<feature type="compositionally biased region" description="Basic and acidic residues" evidence="1">
    <location>
        <begin position="443"/>
        <end position="464"/>
    </location>
</feature>
<reference evidence="2" key="2">
    <citation type="submission" date="2024-01" db="EMBL/GenBank/DDBJ databases">
        <title>Comparative genomics of Cryptococcus and Kwoniella reveals pathogenesis evolution and contrasting modes of karyotype evolution via chromosome fusion or intercentromeric recombination.</title>
        <authorList>
            <person name="Coelho M.A."/>
            <person name="David-Palma M."/>
            <person name="Shea T."/>
            <person name="Bowers K."/>
            <person name="Mcginley-Smith S."/>
            <person name="Mohammad A.W."/>
            <person name="Gnirke A."/>
            <person name="Yurkov A.M."/>
            <person name="Nowrousian M."/>
            <person name="Sun S."/>
            <person name="Cuomo C.A."/>
            <person name="Heitman J."/>
        </authorList>
    </citation>
    <scope>NUCLEOTIDE SEQUENCE</scope>
    <source>
        <strain evidence="2">IND107</strain>
    </source>
</reference>
<feature type="region of interest" description="Disordered" evidence="1">
    <location>
        <begin position="55"/>
        <end position="111"/>
    </location>
</feature>
<name>A0ABR3BXV5_9TREE</name>
<dbReference type="Proteomes" id="UP000054399">
    <property type="component" value="Unassembled WGS sequence"/>
</dbReference>